<feature type="repeat" description="WD" evidence="3">
    <location>
        <begin position="275"/>
        <end position="315"/>
    </location>
</feature>
<reference evidence="6" key="1">
    <citation type="submission" date="2024-02" db="UniProtKB">
        <authorList>
            <consortium name="WormBaseParasite"/>
        </authorList>
    </citation>
    <scope>IDENTIFICATION</scope>
</reference>
<dbReference type="SMART" id="SM00320">
    <property type="entry name" value="WD40"/>
    <property type="match status" value="10"/>
</dbReference>
<feature type="repeat" description="WD" evidence="3">
    <location>
        <begin position="186"/>
        <end position="227"/>
    </location>
</feature>
<dbReference type="Gene3D" id="2.130.10.10">
    <property type="entry name" value="YVTN repeat-like/Quinoprotein amine dehydrogenase"/>
    <property type="match status" value="2"/>
</dbReference>
<dbReference type="Pfam" id="PF00400">
    <property type="entry name" value="WD40"/>
    <property type="match status" value="7"/>
</dbReference>
<dbReference type="InterPro" id="IPR001680">
    <property type="entry name" value="WD40_rpt"/>
</dbReference>
<feature type="repeat" description="WD" evidence="3">
    <location>
        <begin position="568"/>
        <end position="593"/>
    </location>
</feature>
<dbReference type="InterPro" id="IPR015943">
    <property type="entry name" value="WD40/YVTN_repeat-like_dom_sf"/>
</dbReference>
<name>A0AAF3F0K2_9BILA</name>
<dbReference type="WBParaSite" id="MBELARI_LOCUS1997">
    <property type="protein sequence ID" value="MBELARI_LOCUS1997"/>
    <property type="gene ID" value="MBELARI_LOCUS1997"/>
</dbReference>
<dbReference type="PROSITE" id="PS50294">
    <property type="entry name" value="WD_REPEATS_REGION"/>
    <property type="match status" value="5"/>
</dbReference>
<dbReference type="SUPFAM" id="SSF50978">
    <property type="entry name" value="WD40 repeat-like"/>
    <property type="match status" value="2"/>
</dbReference>
<dbReference type="InterPro" id="IPR020472">
    <property type="entry name" value="WD40_PAC1"/>
</dbReference>
<organism evidence="5 6">
    <name type="scientific">Mesorhabditis belari</name>
    <dbReference type="NCBI Taxonomy" id="2138241"/>
    <lineage>
        <taxon>Eukaryota</taxon>
        <taxon>Metazoa</taxon>
        <taxon>Ecdysozoa</taxon>
        <taxon>Nematoda</taxon>
        <taxon>Chromadorea</taxon>
        <taxon>Rhabditida</taxon>
        <taxon>Rhabditina</taxon>
        <taxon>Rhabditomorpha</taxon>
        <taxon>Rhabditoidea</taxon>
        <taxon>Rhabditidae</taxon>
        <taxon>Mesorhabditinae</taxon>
        <taxon>Mesorhabditis</taxon>
    </lineage>
</organism>
<dbReference type="PRINTS" id="PR00320">
    <property type="entry name" value="GPROTEINBRPT"/>
</dbReference>
<feature type="domain" description="F-box" evidence="4">
    <location>
        <begin position="353"/>
        <end position="391"/>
    </location>
</feature>
<dbReference type="Gene3D" id="1.20.1280.50">
    <property type="match status" value="1"/>
</dbReference>
<dbReference type="CDD" id="cd00200">
    <property type="entry name" value="WD40"/>
    <property type="match status" value="1"/>
</dbReference>
<dbReference type="InterPro" id="IPR036322">
    <property type="entry name" value="WD40_repeat_dom_sf"/>
</dbReference>
<dbReference type="InterPro" id="IPR036047">
    <property type="entry name" value="F-box-like_dom_sf"/>
</dbReference>
<sequence length="808" mass="91216">MIRRGDRNVSRTDMWNLMRQVFVFSEDDFKYTISLQVRPGLIITGSHDYKWRVWNFEDAQPAFTLTGQNGLLYSYQVSEDRKYIVCSGLDGTVRVWYGQTGAQLHVLQGHTHRISCMSLHGTTLVSGSWDQTLRVWDIVDGKCLHILAVAAWVNFVKFDGERVVFDGQAFAVNVWNVHTEECLHMLTGHTERINSLLFEPERDLVVSGSHDGTIRVWDVQRGTCIANIVFHEGSRLSGYFEMQLRGNILACYYASEVKVWDIREGGSCLHHLHGVNGHTSAITSLQLLDSGLLVTGSMNGSVMLWDVDKGIFIRDLIPLVDHRHYYWNLEASETSLVCGVRVWEDRSGEETKIAYRIIAHLTPHDLMSCAGVSRTWQRICEDDQTWRQKCFENGYVEFDAPSFRFLGGWAVKRANEQAGICSHMDLQEAHQNRQAREIAYGQCYERSPWKSLYLRKKRIISNWRSRAIQSSTVLDDDLLYQVLYQKNQSARIITSFHDYKLRVWNAGDAQPAFTLSGQRGSGYSYQGSEDGKYIVSSESDGTVRVLCGKTGAELHFLTDLILCMSLHGTTLVSGSSDLTLRVWDIVDGKCLHILAIEAEAYFVKFDGKRVVFIGHGFTVNVWIIHTEECLHTLTGHTGPVDSLLFEPERGLVVSGSSDDGTIRVWDVQRGTCIALIGCRHNLRYTGNFGMQLRGNNLACYYASEVKVWDIREGGSCLHHLHGGNGQTSTITSLQLLDSGLLVTGSRNGSVKLWDVKKGTFVRDLVRSRWGDPGRYYCNLKASETLLVCGVRSVEEAKLILIDLDASYP</sequence>
<dbReference type="Proteomes" id="UP000887575">
    <property type="component" value="Unassembled WGS sequence"/>
</dbReference>
<feature type="repeat" description="WD" evidence="3">
    <location>
        <begin position="723"/>
        <end position="763"/>
    </location>
</feature>
<feature type="repeat" description="WD" evidence="3">
    <location>
        <begin position="65"/>
        <end position="106"/>
    </location>
</feature>
<dbReference type="PANTHER" id="PTHR22847">
    <property type="entry name" value="WD40 REPEAT PROTEIN"/>
    <property type="match status" value="1"/>
</dbReference>
<dbReference type="GO" id="GO:1990234">
    <property type="term" value="C:transferase complex"/>
    <property type="evidence" value="ECO:0007669"/>
    <property type="project" value="UniProtKB-ARBA"/>
</dbReference>
<dbReference type="Pfam" id="PF12937">
    <property type="entry name" value="F-box-like"/>
    <property type="match status" value="1"/>
</dbReference>
<protein>
    <recommendedName>
        <fullName evidence="4">F-box domain-containing protein</fullName>
    </recommendedName>
</protein>
<dbReference type="PROSITE" id="PS50082">
    <property type="entry name" value="WD_REPEATS_2"/>
    <property type="match status" value="7"/>
</dbReference>
<keyword evidence="2" id="KW-0677">Repeat</keyword>
<evidence type="ECO:0000259" key="4">
    <source>
        <dbReference type="Pfam" id="PF12937"/>
    </source>
</evidence>
<dbReference type="InterPro" id="IPR019775">
    <property type="entry name" value="WD40_repeat_CS"/>
</dbReference>
<evidence type="ECO:0000256" key="3">
    <source>
        <dbReference type="PROSITE-ProRule" id="PRU00221"/>
    </source>
</evidence>
<dbReference type="PROSITE" id="PS00678">
    <property type="entry name" value="WD_REPEATS_1"/>
    <property type="match status" value="6"/>
</dbReference>
<evidence type="ECO:0000313" key="5">
    <source>
        <dbReference type="Proteomes" id="UP000887575"/>
    </source>
</evidence>
<feature type="repeat" description="WD" evidence="3">
    <location>
        <begin position="107"/>
        <end position="146"/>
    </location>
</feature>
<proteinExistence type="predicted"/>
<dbReference type="AlphaFoldDB" id="A0AAF3F0K2"/>
<dbReference type="InterPro" id="IPR001810">
    <property type="entry name" value="F-box_dom"/>
</dbReference>
<accession>A0AAF3F0K2</accession>
<evidence type="ECO:0000313" key="6">
    <source>
        <dbReference type="WBParaSite" id="MBELARI_LOCUS1997"/>
    </source>
</evidence>
<evidence type="ECO:0000256" key="2">
    <source>
        <dbReference type="ARBA" id="ARBA00022737"/>
    </source>
</evidence>
<dbReference type="PANTHER" id="PTHR22847:SF637">
    <property type="entry name" value="WD REPEAT DOMAIN 5B"/>
    <property type="match status" value="1"/>
</dbReference>
<keyword evidence="1 3" id="KW-0853">WD repeat</keyword>
<keyword evidence="5" id="KW-1185">Reference proteome</keyword>
<dbReference type="SUPFAM" id="SSF81383">
    <property type="entry name" value="F-box domain"/>
    <property type="match status" value="1"/>
</dbReference>
<feature type="repeat" description="WD" evidence="3">
    <location>
        <begin position="633"/>
        <end position="675"/>
    </location>
</feature>
<evidence type="ECO:0000256" key="1">
    <source>
        <dbReference type="ARBA" id="ARBA00022574"/>
    </source>
</evidence>